<feature type="signal peptide" evidence="4">
    <location>
        <begin position="1"/>
        <end position="16"/>
    </location>
</feature>
<keyword evidence="6" id="KW-1185">Reference proteome</keyword>
<name>A0AAD5L0U6_9CRUS</name>
<proteinExistence type="predicted"/>
<dbReference type="InterPro" id="IPR029045">
    <property type="entry name" value="ClpP/crotonase-like_dom_sf"/>
</dbReference>
<accession>A0AAD5L0U6</accession>
<dbReference type="GO" id="GO:0006631">
    <property type="term" value="P:fatty acid metabolic process"/>
    <property type="evidence" value="ECO:0007669"/>
    <property type="project" value="UniProtKB-KW"/>
</dbReference>
<organism evidence="5 6">
    <name type="scientific">Daphnia sinensis</name>
    <dbReference type="NCBI Taxonomy" id="1820382"/>
    <lineage>
        <taxon>Eukaryota</taxon>
        <taxon>Metazoa</taxon>
        <taxon>Ecdysozoa</taxon>
        <taxon>Arthropoda</taxon>
        <taxon>Crustacea</taxon>
        <taxon>Branchiopoda</taxon>
        <taxon>Diplostraca</taxon>
        <taxon>Cladocera</taxon>
        <taxon>Anomopoda</taxon>
        <taxon>Daphniidae</taxon>
        <taxon>Daphnia</taxon>
        <taxon>Daphnia similis group</taxon>
    </lineage>
</organism>
<evidence type="ECO:0000313" key="5">
    <source>
        <dbReference type="EMBL" id="KAI9564381.1"/>
    </source>
</evidence>
<dbReference type="PANTHER" id="PTHR43602:SF1">
    <property type="entry name" value="ENOYL-COA HYDRATASE DOMAIN-CONTAINING PROTEIN 3, MITOCHONDRIAL"/>
    <property type="match status" value="1"/>
</dbReference>
<evidence type="ECO:0000256" key="4">
    <source>
        <dbReference type="SAM" id="SignalP"/>
    </source>
</evidence>
<keyword evidence="4" id="KW-0732">Signal</keyword>
<dbReference type="EMBL" id="WJBH02000001">
    <property type="protein sequence ID" value="KAI9564381.1"/>
    <property type="molecule type" value="Genomic_DNA"/>
</dbReference>
<keyword evidence="1" id="KW-0276">Fatty acid metabolism</keyword>
<dbReference type="Proteomes" id="UP000820818">
    <property type="component" value="Linkage Group LG1"/>
</dbReference>
<evidence type="ECO:0000256" key="3">
    <source>
        <dbReference type="ARBA" id="ARBA00023098"/>
    </source>
</evidence>
<dbReference type="Pfam" id="PF00378">
    <property type="entry name" value="ECH_1"/>
    <property type="match status" value="1"/>
</dbReference>
<sequence length="100" mass="10945">MTMMITMVWVFQRSLATSLMKLLLDYCPFPVVTKVDGIAAVVGCQLTAMIDIAVASTNSVFSTTSVNLGLFCSTPSIVVCTRSIPMKSTIYALYWTSYIN</sequence>
<dbReference type="InterPro" id="IPR052377">
    <property type="entry name" value="Mitochondrial_ECH-domain"/>
</dbReference>
<gene>
    <name evidence="5" type="ORF">GHT06_008120</name>
</gene>
<dbReference type="SUPFAM" id="SSF52096">
    <property type="entry name" value="ClpP/crotonase"/>
    <property type="match status" value="1"/>
</dbReference>
<keyword evidence="3" id="KW-0443">Lipid metabolism</keyword>
<dbReference type="GO" id="GO:0016836">
    <property type="term" value="F:hydro-lyase activity"/>
    <property type="evidence" value="ECO:0007669"/>
    <property type="project" value="TreeGrafter"/>
</dbReference>
<protein>
    <recommendedName>
        <fullName evidence="7">Secreted protein</fullName>
    </recommendedName>
</protein>
<feature type="chain" id="PRO_5041897194" description="Secreted protein" evidence="4">
    <location>
        <begin position="17"/>
        <end position="100"/>
    </location>
</feature>
<evidence type="ECO:0000256" key="1">
    <source>
        <dbReference type="ARBA" id="ARBA00022832"/>
    </source>
</evidence>
<comment type="caution">
    <text evidence="5">The sequence shown here is derived from an EMBL/GenBank/DDBJ whole genome shotgun (WGS) entry which is preliminary data.</text>
</comment>
<dbReference type="AlphaFoldDB" id="A0AAD5L0U6"/>
<reference evidence="5 6" key="1">
    <citation type="submission" date="2022-05" db="EMBL/GenBank/DDBJ databases">
        <title>A multi-omics perspective on studying reproductive biology in Daphnia sinensis.</title>
        <authorList>
            <person name="Jia J."/>
        </authorList>
    </citation>
    <scope>NUCLEOTIDE SEQUENCE [LARGE SCALE GENOMIC DNA]</scope>
    <source>
        <strain evidence="5 6">WSL</strain>
    </source>
</reference>
<evidence type="ECO:0000313" key="6">
    <source>
        <dbReference type="Proteomes" id="UP000820818"/>
    </source>
</evidence>
<dbReference type="InterPro" id="IPR001753">
    <property type="entry name" value="Enoyl-CoA_hydra/iso"/>
</dbReference>
<dbReference type="PANTHER" id="PTHR43602">
    <property type="match status" value="1"/>
</dbReference>
<keyword evidence="2" id="KW-0809">Transit peptide</keyword>
<evidence type="ECO:0008006" key="7">
    <source>
        <dbReference type="Google" id="ProtNLM"/>
    </source>
</evidence>
<dbReference type="Gene3D" id="3.90.226.10">
    <property type="entry name" value="2-enoyl-CoA Hydratase, Chain A, domain 1"/>
    <property type="match status" value="1"/>
</dbReference>
<dbReference type="GO" id="GO:0005739">
    <property type="term" value="C:mitochondrion"/>
    <property type="evidence" value="ECO:0007669"/>
    <property type="project" value="TreeGrafter"/>
</dbReference>
<evidence type="ECO:0000256" key="2">
    <source>
        <dbReference type="ARBA" id="ARBA00022946"/>
    </source>
</evidence>